<dbReference type="AlphaFoldDB" id="A0A388TH36"/>
<evidence type="ECO:0000313" key="3">
    <source>
        <dbReference type="Proteomes" id="UP000275925"/>
    </source>
</evidence>
<evidence type="ECO:0000256" key="1">
    <source>
        <dbReference type="SAM" id="Coils"/>
    </source>
</evidence>
<name>A0A388TH36_9BACT</name>
<dbReference type="EMBL" id="BGZO01000013">
    <property type="protein sequence ID" value="GBR75993.1"/>
    <property type="molecule type" value="Genomic_DNA"/>
</dbReference>
<sequence length="251" mass="29441">MTAEWLSKIRPVGVDFNQFDRNISRYERLLMLFRTAYSLLKTQEKTDPNFPKEKKQWLENYERTAMLLKRSRERLEEIKKQYNRATNEQLAKLKEQRNQPTSEQFAEFKEQYAKDMDDIKKLLTVANGQTNSGLHSKWAEILSNGSYLENNKKDKQSHAPENICKYLIGLNYLDSDNKTVLTKLENITSAIIGNEDFGGVELGFNQVSTWFYYKDKHGNMRRYADSTIRNAINKAKAKPKRIRRRPIISGT</sequence>
<proteinExistence type="predicted"/>
<accession>A0A388TH36</accession>
<dbReference type="Proteomes" id="UP000275925">
    <property type="component" value="Unassembled WGS sequence"/>
</dbReference>
<keyword evidence="3" id="KW-1185">Reference proteome</keyword>
<feature type="coiled-coil region" evidence="1">
    <location>
        <begin position="58"/>
        <end position="99"/>
    </location>
</feature>
<gene>
    <name evidence="2" type="ORF">NO2_0612</name>
</gene>
<organism evidence="2 3">
    <name type="scientific">Candidatus Termititenax persephonae</name>
    <dbReference type="NCBI Taxonomy" id="2218525"/>
    <lineage>
        <taxon>Bacteria</taxon>
        <taxon>Bacillati</taxon>
        <taxon>Candidatus Margulisiibacteriota</taxon>
        <taxon>Candidatus Termititenacia</taxon>
        <taxon>Candidatus Termititenacales</taxon>
        <taxon>Candidatus Termititenacaceae</taxon>
        <taxon>Candidatus Termititenax</taxon>
    </lineage>
</organism>
<evidence type="ECO:0000313" key="2">
    <source>
        <dbReference type="EMBL" id="GBR75993.1"/>
    </source>
</evidence>
<reference evidence="2 3" key="1">
    <citation type="journal article" date="2019" name="ISME J.">
        <title>Genome analyses of uncultured TG2/ZB3 bacteria in 'Margulisbacteria' specifically attached to ectosymbiotic spirochetes of protists in the termite gut.</title>
        <authorList>
            <person name="Utami Y.D."/>
            <person name="Kuwahara H."/>
            <person name="Igai K."/>
            <person name="Murakami T."/>
            <person name="Sugaya K."/>
            <person name="Morikawa T."/>
            <person name="Nagura Y."/>
            <person name="Yuki M."/>
            <person name="Deevong P."/>
            <person name="Inoue T."/>
            <person name="Kihara K."/>
            <person name="Lo N."/>
            <person name="Yamada A."/>
            <person name="Ohkuma M."/>
            <person name="Hongoh Y."/>
        </authorList>
    </citation>
    <scope>NUCLEOTIDE SEQUENCE [LARGE SCALE GENOMIC DNA]</scope>
    <source>
        <strain evidence="2">NkOx7-02</strain>
    </source>
</reference>
<protein>
    <submittedName>
        <fullName evidence="2">Uncharacterized protein</fullName>
    </submittedName>
</protein>
<comment type="caution">
    <text evidence="2">The sequence shown here is derived from an EMBL/GenBank/DDBJ whole genome shotgun (WGS) entry which is preliminary data.</text>
</comment>
<keyword evidence="1" id="KW-0175">Coiled coil</keyword>